<keyword evidence="2" id="KW-1185">Reference proteome</keyword>
<proteinExistence type="predicted"/>
<gene>
    <name evidence="1" type="ORF">ACFOX3_10295</name>
</gene>
<evidence type="ECO:0000313" key="1">
    <source>
        <dbReference type="EMBL" id="MFC4362695.1"/>
    </source>
</evidence>
<accession>A0ABV8V620</accession>
<reference evidence="2" key="1">
    <citation type="journal article" date="2019" name="Int. J. Syst. Evol. Microbiol.">
        <title>The Global Catalogue of Microorganisms (GCM) 10K type strain sequencing project: providing services to taxonomists for standard genome sequencing and annotation.</title>
        <authorList>
            <consortium name="The Broad Institute Genomics Platform"/>
            <consortium name="The Broad Institute Genome Sequencing Center for Infectious Disease"/>
            <person name="Wu L."/>
            <person name="Ma J."/>
        </authorList>
    </citation>
    <scope>NUCLEOTIDE SEQUENCE [LARGE SCALE GENOMIC DNA]</scope>
    <source>
        <strain evidence="2">CECT 8570</strain>
    </source>
</reference>
<organism evidence="1 2">
    <name type="scientific">Simiduia curdlanivorans</name>
    <dbReference type="NCBI Taxonomy" id="1492769"/>
    <lineage>
        <taxon>Bacteria</taxon>
        <taxon>Pseudomonadati</taxon>
        <taxon>Pseudomonadota</taxon>
        <taxon>Gammaproteobacteria</taxon>
        <taxon>Cellvibrionales</taxon>
        <taxon>Cellvibrionaceae</taxon>
        <taxon>Simiduia</taxon>
    </lineage>
</organism>
<sequence>MPWTSVSLFVEVSARGYIRYKHQIPASCIESAEYIIQSIHGGVCPEWKPGQTRAPNVYATFGNGKTFNVSLTENFHKQASGVTDYDFKGSLPGIGQGIICLNTSSADLPYNMHLGAVLAVDSAGRILVSNMMEKVGVPVVKKTIESIEVSSVEAFFTDNFGALARGSYALGLLST</sequence>
<evidence type="ECO:0000313" key="2">
    <source>
        <dbReference type="Proteomes" id="UP001595840"/>
    </source>
</evidence>
<dbReference type="Proteomes" id="UP001595840">
    <property type="component" value="Unassembled WGS sequence"/>
</dbReference>
<dbReference type="EMBL" id="JBHSCX010000008">
    <property type="protein sequence ID" value="MFC4362695.1"/>
    <property type="molecule type" value="Genomic_DNA"/>
</dbReference>
<dbReference type="RefSeq" id="WP_290259252.1">
    <property type="nucleotide sequence ID" value="NZ_JAUFQG010000004.1"/>
</dbReference>
<comment type="caution">
    <text evidence="1">The sequence shown here is derived from an EMBL/GenBank/DDBJ whole genome shotgun (WGS) entry which is preliminary data.</text>
</comment>
<name>A0ABV8V620_9GAMM</name>
<protein>
    <submittedName>
        <fullName evidence="1">Uncharacterized protein</fullName>
    </submittedName>
</protein>